<evidence type="ECO:0000313" key="6">
    <source>
        <dbReference type="Proteomes" id="UP001152599"/>
    </source>
</evidence>
<evidence type="ECO:0000259" key="4">
    <source>
        <dbReference type="Pfam" id="PF24850"/>
    </source>
</evidence>
<dbReference type="AlphaFoldDB" id="A0A9X4RUM5"/>
<dbReference type="InterPro" id="IPR055399">
    <property type="entry name" value="CC_BshC"/>
</dbReference>
<evidence type="ECO:0000313" key="5">
    <source>
        <dbReference type="EMBL" id="MDG4944910.1"/>
    </source>
</evidence>
<name>A0A9X4RUM5_9FLAO</name>
<dbReference type="NCBIfam" id="TIGR03998">
    <property type="entry name" value="thiol_BshC"/>
    <property type="match status" value="1"/>
</dbReference>
<feature type="domain" description="Bacillithiol biosynthesis BshC N-terminal Rossmann-like" evidence="3">
    <location>
        <begin position="3"/>
        <end position="366"/>
    </location>
</feature>
<evidence type="ECO:0000259" key="3">
    <source>
        <dbReference type="Pfam" id="PF10079"/>
    </source>
</evidence>
<dbReference type="InterPro" id="IPR055398">
    <property type="entry name" value="Rossmann-like_BshC"/>
</dbReference>
<accession>A0A9X4RUM5</accession>
<organism evidence="5 6">
    <name type="scientific">Profundicola chukchiensis</name>
    <dbReference type="NCBI Taxonomy" id="2961959"/>
    <lineage>
        <taxon>Bacteria</taxon>
        <taxon>Pseudomonadati</taxon>
        <taxon>Bacteroidota</taxon>
        <taxon>Flavobacteriia</taxon>
        <taxon>Flavobacteriales</taxon>
        <taxon>Weeksellaceae</taxon>
        <taxon>Profundicola</taxon>
    </lineage>
</organism>
<dbReference type="Pfam" id="PF10079">
    <property type="entry name" value="Rossmann-like_BshC"/>
    <property type="match status" value="1"/>
</dbReference>
<sequence length="530" mass="61944">MIKIDFEHTGVSALIKDYLKQKEVLKPFYSLFPTEENYAIRADKKLKEYQHRDVFHSVISQQMDRLELSEKQQENLALLKDSNTATVTTGHQLNLLTGPLYFIYKILHVVKICEELSQKDSKINYVPIYWMATEDHDFDEINHFYDYRGKVEYNAEDGGFVGDISTKSTEESLQKFIDSLGDSAFENKLKEIIQTVYFQQHDLATATRILVHELLGDYGILILDANDAELKKCMIPYFEKELFNNEAQNFVQQTNEALSSYKNQAYAREINLFYLENNQRERIEKTAHGFTLVDSLKEFSPEEFKQELHSHPEKFSPNVILRPMYQEVILPNVAYIGGGGEIAYWLQLKSAFENYGILFPMLVVRNSMLLVPNAYKHKAEKYNLLSEKMFVTASSFKNKFTEHQSDLFKELEDLKLSLENKFESLEELAEKTTSSFGSMVEAQKKKQLKGYDNMHKRLLKAEKKRFETEIKKIDEVYDFFFPRNNWQERVINFSEFYTNNGQDLFSKIYDGLDAFNSSFNIVILDSIAKK</sequence>
<keyword evidence="6" id="KW-1185">Reference proteome</keyword>
<comment type="caution">
    <text evidence="5">The sequence shown here is derived from an EMBL/GenBank/DDBJ whole genome shotgun (WGS) entry which is preliminary data.</text>
</comment>
<comment type="similarity">
    <text evidence="2">Belongs to the BshC family.</text>
</comment>
<reference evidence="5" key="1">
    <citation type="submission" date="2022-07" db="EMBL/GenBank/DDBJ databases">
        <title>Description and genome-wide analysis of Profundicola chukchiensis gen. nov., sp. nov., marine bacteria isolated from bottom sediments of the Chukchi Sea.</title>
        <authorList>
            <person name="Romanenko L."/>
            <person name="Otstavnykh N."/>
            <person name="Kurilenko V."/>
            <person name="Eremeev V."/>
            <person name="Velansky P."/>
            <person name="Mikhailov V."/>
            <person name="Isaeva M."/>
        </authorList>
    </citation>
    <scope>NUCLEOTIDE SEQUENCE</scope>
    <source>
        <strain evidence="5">KMM 9713</strain>
    </source>
</reference>
<dbReference type="Pfam" id="PF24850">
    <property type="entry name" value="CC_BshC"/>
    <property type="match status" value="1"/>
</dbReference>
<dbReference type="EMBL" id="JANCMU010000001">
    <property type="protein sequence ID" value="MDG4944910.1"/>
    <property type="molecule type" value="Genomic_DNA"/>
</dbReference>
<dbReference type="EC" id="6.-.-.-" evidence="2"/>
<dbReference type="Proteomes" id="UP001152599">
    <property type="component" value="Unassembled WGS sequence"/>
</dbReference>
<keyword evidence="1 2" id="KW-0436">Ligase</keyword>
<protein>
    <recommendedName>
        <fullName evidence="2">Putative cysteine ligase BshC</fullName>
        <ecNumber evidence="2">6.-.-.-</ecNumber>
    </recommendedName>
</protein>
<dbReference type="HAMAP" id="MF_01867">
    <property type="entry name" value="BshC"/>
    <property type="match status" value="1"/>
</dbReference>
<proteinExistence type="inferred from homology"/>
<evidence type="ECO:0000256" key="2">
    <source>
        <dbReference type="HAMAP-Rule" id="MF_01867"/>
    </source>
</evidence>
<evidence type="ECO:0000256" key="1">
    <source>
        <dbReference type="ARBA" id="ARBA00022598"/>
    </source>
</evidence>
<dbReference type="InterPro" id="IPR011199">
    <property type="entry name" value="Bacillithiol_biosynth_BshC"/>
</dbReference>
<dbReference type="GO" id="GO:0016874">
    <property type="term" value="F:ligase activity"/>
    <property type="evidence" value="ECO:0007669"/>
    <property type="project" value="UniProtKB-UniRule"/>
</dbReference>
<dbReference type="RefSeq" id="WP_304419653.1">
    <property type="nucleotide sequence ID" value="NZ_JANCMU010000001.1"/>
</dbReference>
<gene>
    <name evidence="2 5" type="primary">bshC</name>
    <name evidence="5" type="ORF">NMK71_00645</name>
</gene>
<dbReference type="PIRSF" id="PIRSF012535">
    <property type="entry name" value="UCP012535"/>
    <property type="match status" value="1"/>
</dbReference>
<feature type="domain" description="Bacillithiol biosynthesis BshC C-terminal coiled-coil" evidence="4">
    <location>
        <begin position="369"/>
        <end position="523"/>
    </location>
</feature>